<gene>
    <name evidence="1" type="ORF">GCM10011346_31010</name>
</gene>
<dbReference type="EMBL" id="BMLW01000009">
    <property type="protein sequence ID" value="GGP12957.1"/>
    <property type="molecule type" value="Genomic_DNA"/>
</dbReference>
<dbReference type="Proteomes" id="UP000641206">
    <property type="component" value="Unassembled WGS sequence"/>
</dbReference>
<evidence type="ECO:0000313" key="2">
    <source>
        <dbReference type="Proteomes" id="UP000641206"/>
    </source>
</evidence>
<name>A0ABQ2NXG0_9BACI</name>
<accession>A0ABQ2NXG0</accession>
<sequence>MLNTKASNISFSLKIVENEIPIHFYNQKTKWRMEKLRDTPTFGRLFREIKEVTTRRGMEKGMARGMA</sequence>
<proteinExistence type="predicted"/>
<protein>
    <submittedName>
        <fullName evidence="1">Uncharacterized protein</fullName>
    </submittedName>
</protein>
<keyword evidence="2" id="KW-1185">Reference proteome</keyword>
<comment type="caution">
    <text evidence="1">The sequence shown here is derived from an EMBL/GenBank/DDBJ whole genome shotgun (WGS) entry which is preliminary data.</text>
</comment>
<organism evidence="1 2">
    <name type="scientific">Oceanobacillus neutriphilus</name>
    <dbReference type="NCBI Taxonomy" id="531815"/>
    <lineage>
        <taxon>Bacteria</taxon>
        <taxon>Bacillati</taxon>
        <taxon>Bacillota</taxon>
        <taxon>Bacilli</taxon>
        <taxon>Bacillales</taxon>
        <taxon>Bacillaceae</taxon>
        <taxon>Oceanobacillus</taxon>
    </lineage>
</organism>
<reference evidence="2" key="1">
    <citation type="journal article" date="2019" name="Int. J. Syst. Evol. Microbiol.">
        <title>The Global Catalogue of Microorganisms (GCM) 10K type strain sequencing project: providing services to taxonomists for standard genome sequencing and annotation.</title>
        <authorList>
            <consortium name="The Broad Institute Genomics Platform"/>
            <consortium name="The Broad Institute Genome Sequencing Center for Infectious Disease"/>
            <person name="Wu L."/>
            <person name="Ma J."/>
        </authorList>
    </citation>
    <scope>NUCLEOTIDE SEQUENCE [LARGE SCALE GENOMIC DNA]</scope>
    <source>
        <strain evidence="2">CGMCC 1.7693</strain>
    </source>
</reference>
<evidence type="ECO:0000313" key="1">
    <source>
        <dbReference type="EMBL" id="GGP12957.1"/>
    </source>
</evidence>